<dbReference type="EMBL" id="JAIOIV010000072">
    <property type="protein sequence ID" value="MBZ0156247.1"/>
    <property type="molecule type" value="Genomic_DNA"/>
</dbReference>
<dbReference type="SUPFAM" id="SSF56672">
    <property type="entry name" value="DNA/RNA polymerases"/>
    <property type="match status" value="1"/>
</dbReference>
<dbReference type="PANTHER" id="PTHR35369:SF2">
    <property type="entry name" value="BLR3025 PROTEIN"/>
    <property type="match status" value="1"/>
</dbReference>
<dbReference type="InterPro" id="IPR050356">
    <property type="entry name" value="SulA_CellDiv_inhibitor"/>
</dbReference>
<reference evidence="2" key="2">
    <citation type="submission" date="2021-08" db="EMBL/GenBank/DDBJ databases">
        <authorList>
            <person name="Dalcin Martins P."/>
        </authorList>
    </citation>
    <scope>NUCLEOTIDE SEQUENCE</scope>
    <source>
        <strain evidence="2">MAG_39</strain>
    </source>
</reference>
<name>A0A953JAA6_9BACT</name>
<dbReference type="PANTHER" id="PTHR35369">
    <property type="entry name" value="BLR3025 PROTEIN-RELATED"/>
    <property type="match status" value="1"/>
</dbReference>
<protein>
    <submittedName>
        <fullName evidence="2">DNA polymerase Y family protein</fullName>
    </submittedName>
</protein>
<dbReference type="InterPro" id="IPR043502">
    <property type="entry name" value="DNA/RNA_pol_sf"/>
</dbReference>
<dbReference type="AlphaFoldDB" id="A0A953JAA6"/>
<organism evidence="2 3">
    <name type="scientific">Candidatus Nitrobium versatile</name>
    <dbReference type="NCBI Taxonomy" id="2884831"/>
    <lineage>
        <taxon>Bacteria</taxon>
        <taxon>Pseudomonadati</taxon>
        <taxon>Nitrospirota</taxon>
        <taxon>Nitrospiria</taxon>
        <taxon>Nitrospirales</taxon>
        <taxon>Nitrospiraceae</taxon>
        <taxon>Candidatus Nitrobium</taxon>
    </lineage>
</organism>
<keyword evidence="1" id="KW-0227">DNA damage</keyword>
<evidence type="ECO:0000313" key="3">
    <source>
        <dbReference type="Proteomes" id="UP000705867"/>
    </source>
</evidence>
<dbReference type="Gene3D" id="1.10.150.20">
    <property type="entry name" value="5' to 3' exonuclease, C-terminal subdomain"/>
    <property type="match status" value="1"/>
</dbReference>
<accession>A0A953JAA6</accession>
<evidence type="ECO:0000313" key="2">
    <source>
        <dbReference type="EMBL" id="MBZ0156247.1"/>
    </source>
</evidence>
<comment type="caution">
    <text evidence="2">The sequence shown here is derived from an EMBL/GenBank/DDBJ whole genome shotgun (WGS) entry which is preliminary data.</text>
</comment>
<proteinExistence type="predicted"/>
<gene>
    <name evidence="2" type="ORF">K8I29_08580</name>
</gene>
<dbReference type="GO" id="GO:0006281">
    <property type="term" value="P:DNA repair"/>
    <property type="evidence" value="ECO:0007669"/>
    <property type="project" value="TreeGrafter"/>
</dbReference>
<reference evidence="2" key="1">
    <citation type="journal article" date="2021" name="bioRxiv">
        <title>Unraveling nitrogen, sulfur and carbon metabolic pathways and microbial community transcriptional responses to substrate deprivation and toxicity stresses in a bioreactor mimicking anoxic brackish coastal sediment conditions.</title>
        <authorList>
            <person name="Martins P.D."/>
            <person name="Echeveste M.J."/>
            <person name="Arshad A."/>
            <person name="Kurth J."/>
            <person name="Ouboter H."/>
            <person name="Jetten M.S.M."/>
            <person name="Welte C.U."/>
        </authorList>
    </citation>
    <scope>NUCLEOTIDE SEQUENCE</scope>
    <source>
        <strain evidence="2">MAG_39</strain>
    </source>
</reference>
<dbReference type="Proteomes" id="UP000705867">
    <property type="component" value="Unassembled WGS sequence"/>
</dbReference>
<dbReference type="CDD" id="cd03468">
    <property type="entry name" value="PolY_like"/>
    <property type="match status" value="1"/>
</dbReference>
<evidence type="ECO:0000256" key="1">
    <source>
        <dbReference type="ARBA" id="ARBA00022763"/>
    </source>
</evidence>
<sequence>MGVVQRISCVDVPALPLQLLLRAHADWTGAAVAVVDKDRPQGRILWVNAEARRAGLLPGHTFAQGLSLARELRAAVVPEREIAAGVGSIAAALRAFSPGVEPADGEPGVFFVDASGLSRLYPSATAWSRAILADLAGRGFTATVVVGFRRFGVYAVARAADGAAVFARPEDEERAMRRVHLSHLALAPRARDALDRLGIRTVGDFLRLPPEAVQKRFGPDARRLHDFASGEGYAPLRPELPPEALVETIQFEPADGDAIRLLFVMKPPLHALCERLASRGRALAGIEVRFVYERGAPRTDLIRPAEPTLDEAVVIDLLRLRFEGDPLSADVAEIVMTAHEGPADARQLRLFFEGPRRDAAAAARALARIRAELGPEAVRRAILRDGHLPEAAFCWETFSDLPEAHPASPAKKRLVRRVLDRPHPLPPRARREPDGWLVRDFECGPVDALIGPFLVSGGWWRKESRRQYHYARTRRGDILWLYYDELRRRWFMNGSVE</sequence>